<keyword evidence="2" id="KW-0812">Transmembrane</keyword>
<comment type="caution">
    <text evidence="3">The sequence shown here is derived from an EMBL/GenBank/DDBJ whole genome shotgun (WGS) entry which is preliminary data.</text>
</comment>
<feature type="region of interest" description="Disordered" evidence="1">
    <location>
        <begin position="1"/>
        <end position="61"/>
    </location>
</feature>
<keyword evidence="4" id="KW-1185">Reference proteome</keyword>
<accession>A0AAI9YCJ1</accession>
<reference evidence="3" key="1">
    <citation type="submission" date="2016-11" db="EMBL/GenBank/DDBJ databases">
        <title>The genome sequence of Colletotrichum cuscutae.</title>
        <authorList>
            <person name="Baroncelli R."/>
        </authorList>
    </citation>
    <scope>NUCLEOTIDE SEQUENCE</scope>
    <source>
        <strain evidence="3">IMI 304802</strain>
    </source>
</reference>
<sequence length="871" mass="96911">MSSISETLGGDLEEKTGTGGQSHEASGPQTPPSQPSTLPKYNAPTRSGSGIEPLPLPKRITLRSAGDKPKAFFHRFRHQLVDPACQGPSTNSEEFPKPRGEPAQCDVEELLKKVLPRPDGAAHYPEFDAAGLYAQSEGRSPEDALKAMWHAETERLMRIAKNPNTPLEFSNKSFLQGDTEKGYRDLSKLCQKVLTAITICLLDNECINAEHCSQLSNHQRLSSLIRQVSKGQGAAETVVSLGEADPQDDPLYSLGATCELINYISAVMTRLIVQTSPGSYWQINVLSVLIKRITKIKLLLMSLHANSRFAVRAAEAVLSKVRESGDTQQKRGEMDEEEECEEYMRMVEANEKEGTASFEDREVAAHCVEQNKFRFGLNSALRHILMSLRFINRSGLPATSFEICAVAYETGFEGFKVCDTLARTLPAFPILNLLSQALLFQDRDLEYSATSDLDNMNTAHSAFNILNQIVVHLKHQSREHEGYTNGLKTTLQWKYSGDEDNRSGQVNSDLVGCSHCLQLNSMDEVITVMVPLVMTCPVFLSDFTSFRHVMALTGFIQDDVQPLAEGKFGAFFRMYTSEFAGMKRPDVLHLSEALDRGFFSRSGLVRSSHPPPREQHDATPQLNELKRLTEYMDEWVVDETCVTVSCPGYVWGVIFTAVLFAAGGLGIGFSVGQRIHGVDPSNLATYLWVVAAFIVLVGKSMKVKEWTWNDFLRRRVRCCSVSELQSVTRIDGQLIIAKLLHDERRGSVLNIRGPYNSAFLRRSTEGFSIDKPISSSTLLISGLTMLKVVTAKGHALVCLDFRRGTDLRVIAHTPDPRKEHLICEQIDRLQPGVGATADGAQSQTKHAFSRSRELKWKRVQGIYPQMDAKFV</sequence>
<evidence type="ECO:0000313" key="4">
    <source>
        <dbReference type="Proteomes" id="UP001239213"/>
    </source>
</evidence>
<dbReference type="AlphaFoldDB" id="A0AAI9YCJ1"/>
<keyword evidence="2" id="KW-1133">Transmembrane helix</keyword>
<keyword evidence="2" id="KW-0472">Membrane</keyword>
<dbReference type="Proteomes" id="UP001239213">
    <property type="component" value="Unassembled WGS sequence"/>
</dbReference>
<evidence type="ECO:0000256" key="2">
    <source>
        <dbReference type="SAM" id="Phobius"/>
    </source>
</evidence>
<protein>
    <submittedName>
        <fullName evidence="3">Uncharacterized protein</fullName>
    </submittedName>
</protein>
<dbReference type="EMBL" id="MPDP01000009">
    <property type="protein sequence ID" value="KAK1497389.1"/>
    <property type="molecule type" value="Genomic_DNA"/>
</dbReference>
<feature type="region of interest" description="Disordered" evidence="1">
    <location>
        <begin position="83"/>
        <end position="102"/>
    </location>
</feature>
<evidence type="ECO:0000313" key="3">
    <source>
        <dbReference type="EMBL" id="KAK1497389.1"/>
    </source>
</evidence>
<evidence type="ECO:0000256" key="1">
    <source>
        <dbReference type="SAM" id="MobiDB-lite"/>
    </source>
</evidence>
<feature type="transmembrane region" description="Helical" evidence="2">
    <location>
        <begin position="683"/>
        <end position="701"/>
    </location>
</feature>
<proteinExistence type="predicted"/>
<gene>
    <name evidence="3" type="ORF">CCUS01_13176</name>
</gene>
<organism evidence="3 4">
    <name type="scientific">Colletotrichum cuscutae</name>
    <dbReference type="NCBI Taxonomy" id="1209917"/>
    <lineage>
        <taxon>Eukaryota</taxon>
        <taxon>Fungi</taxon>
        <taxon>Dikarya</taxon>
        <taxon>Ascomycota</taxon>
        <taxon>Pezizomycotina</taxon>
        <taxon>Sordariomycetes</taxon>
        <taxon>Hypocreomycetidae</taxon>
        <taxon>Glomerellales</taxon>
        <taxon>Glomerellaceae</taxon>
        <taxon>Colletotrichum</taxon>
        <taxon>Colletotrichum acutatum species complex</taxon>
    </lineage>
</organism>
<name>A0AAI9YCJ1_9PEZI</name>
<feature type="transmembrane region" description="Helical" evidence="2">
    <location>
        <begin position="649"/>
        <end position="671"/>
    </location>
</feature>